<dbReference type="EMBL" id="KZ857490">
    <property type="protein sequence ID" value="RDX42209.1"/>
    <property type="molecule type" value="Genomic_DNA"/>
</dbReference>
<accession>A0A371CPJ0</accession>
<evidence type="ECO:0000313" key="1">
    <source>
        <dbReference type="EMBL" id="RDX42209.1"/>
    </source>
</evidence>
<organism evidence="1 2">
    <name type="scientific">Lentinus brumalis</name>
    <dbReference type="NCBI Taxonomy" id="2498619"/>
    <lineage>
        <taxon>Eukaryota</taxon>
        <taxon>Fungi</taxon>
        <taxon>Dikarya</taxon>
        <taxon>Basidiomycota</taxon>
        <taxon>Agaricomycotina</taxon>
        <taxon>Agaricomycetes</taxon>
        <taxon>Polyporales</taxon>
        <taxon>Polyporaceae</taxon>
        <taxon>Lentinus</taxon>
    </lineage>
</organism>
<gene>
    <name evidence="1" type="ORF">OH76DRAFT_137803</name>
</gene>
<evidence type="ECO:0000313" key="2">
    <source>
        <dbReference type="Proteomes" id="UP000256964"/>
    </source>
</evidence>
<sequence length="157" mass="16321">MVGILAVSPAPCASPDLSSVAALGRGPVLTTTTRSNAGETHMGSLRCAIAAAISAPSSGTVEPHVALIVPVPVRRFWRMCAAGPRRRWRHAGRDCAEGGSGLAPSLSFGSTWRAPSSRAAPASSHSGTWTDCALDVDLWNTYMASPALLRPRSAVRC</sequence>
<keyword evidence="2" id="KW-1185">Reference proteome</keyword>
<proteinExistence type="predicted"/>
<dbReference type="Proteomes" id="UP000256964">
    <property type="component" value="Unassembled WGS sequence"/>
</dbReference>
<dbReference type="AlphaFoldDB" id="A0A371CPJ0"/>
<reference evidence="1 2" key="1">
    <citation type="journal article" date="2018" name="Biotechnol. Biofuels">
        <title>Integrative visual omics of the white-rot fungus Polyporus brumalis exposes the biotechnological potential of its oxidative enzymes for delignifying raw plant biomass.</title>
        <authorList>
            <person name="Miyauchi S."/>
            <person name="Rancon A."/>
            <person name="Drula E."/>
            <person name="Hage H."/>
            <person name="Chaduli D."/>
            <person name="Favel A."/>
            <person name="Grisel S."/>
            <person name="Henrissat B."/>
            <person name="Herpoel-Gimbert I."/>
            <person name="Ruiz-Duenas F.J."/>
            <person name="Chevret D."/>
            <person name="Hainaut M."/>
            <person name="Lin J."/>
            <person name="Wang M."/>
            <person name="Pangilinan J."/>
            <person name="Lipzen A."/>
            <person name="Lesage-Meessen L."/>
            <person name="Navarro D."/>
            <person name="Riley R."/>
            <person name="Grigoriev I.V."/>
            <person name="Zhou S."/>
            <person name="Raouche S."/>
            <person name="Rosso M.N."/>
        </authorList>
    </citation>
    <scope>NUCLEOTIDE SEQUENCE [LARGE SCALE GENOMIC DNA]</scope>
    <source>
        <strain evidence="1 2">BRFM 1820</strain>
    </source>
</reference>
<name>A0A371CPJ0_9APHY</name>
<protein>
    <submittedName>
        <fullName evidence="1">Uncharacterized protein</fullName>
    </submittedName>
</protein>